<keyword evidence="3 12" id="KW-0479">Metal-binding</keyword>
<evidence type="ECO:0000256" key="8">
    <source>
        <dbReference type="ARBA" id="ARBA00023186"/>
    </source>
</evidence>
<feature type="domain" description="J" evidence="14">
    <location>
        <begin position="5"/>
        <end position="70"/>
    </location>
</feature>
<evidence type="ECO:0000256" key="4">
    <source>
        <dbReference type="ARBA" id="ARBA00022737"/>
    </source>
</evidence>
<dbReference type="InterPro" id="IPR036410">
    <property type="entry name" value="HSP_DnaJ_Cys-rich_dom_sf"/>
</dbReference>
<feature type="repeat" description="CXXCXGXG motif" evidence="12">
    <location>
        <begin position="218"/>
        <end position="225"/>
    </location>
</feature>
<dbReference type="NCBIfam" id="TIGR02349">
    <property type="entry name" value="DnaJ_bact"/>
    <property type="match status" value="1"/>
</dbReference>
<feature type="repeat" description="CXXCXGXG motif" evidence="12">
    <location>
        <begin position="204"/>
        <end position="211"/>
    </location>
</feature>
<dbReference type="FunFam" id="1.10.287.110:FF:000034">
    <property type="entry name" value="Chaperone protein DnaJ"/>
    <property type="match status" value="1"/>
</dbReference>
<dbReference type="PROSITE" id="PS51188">
    <property type="entry name" value="ZF_CR"/>
    <property type="match status" value="1"/>
</dbReference>
<feature type="binding site" evidence="12">
    <location>
        <position position="178"/>
    </location>
    <ligand>
        <name>Zn(2+)</name>
        <dbReference type="ChEBI" id="CHEBI:29105"/>
        <label>2</label>
    </ligand>
</feature>
<dbReference type="InterPro" id="IPR008971">
    <property type="entry name" value="HSP40/DnaJ_pept-bd"/>
</dbReference>
<evidence type="ECO:0000256" key="2">
    <source>
        <dbReference type="ARBA" id="ARBA00022705"/>
    </source>
</evidence>
<comment type="similarity">
    <text evidence="10 12">Belongs to the DnaJ family.</text>
</comment>
<evidence type="ECO:0000259" key="14">
    <source>
        <dbReference type="PROSITE" id="PS50076"/>
    </source>
</evidence>
<gene>
    <name evidence="12" type="primary">dnaJ</name>
    <name evidence="16" type="ORF">CALK_0532</name>
</gene>
<dbReference type="Gene3D" id="1.10.287.110">
    <property type="entry name" value="DnaJ domain"/>
    <property type="match status" value="1"/>
</dbReference>
<dbReference type="FunFam" id="2.60.260.20:FF:000005">
    <property type="entry name" value="Chaperone protein dnaJ 1, mitochondrial"/>
    <property type="match status" value="1"/>
</dbReference>
<dbReference type="GO" id="GO:0008270">
    <property type="term" value="F:zinc ion binding"/>
    <property type="evidence" value="ECO:0007669"/>
    <property type="project" value="UniProtKB-UniRule"/>
</dbReference>
<dbReference type="Pfam" id="PF00684">
    <property type="entry name" value="DnaJ_CXXCXGXG"/>
    <property type="match status" value="1"/>
</dbReference>
<dbReference type="PATRIC" id="fig|1313304.3.peg.511"/>
<dbReference type="Gene3D" id="2.60.260.20">
    <property type="entry name" value="Urease metallochaperone UreE, N-terminal domain"/>
    <property type="match status" value="2"/>
</dbReference>
<feature type="binding site" evidence="12">
    <location>
        <position position="207"/>
    </location>
    <ligand>
        <name>Zn(2+)</name>
        <dbReference type="ChEBI" id="CHEBI:29105"/>
        <label>2</label>
    </ligand>
</feature>
<dbReference type="CDD" id="cd10719">
    <property type="entry name" value="DnaJ_zf"/>
    <property type="match status" value="1"/>
</dbReference>
<dbReference type="InterPro" id="IPR002939">
    <property type="entry name" value="DnaJ_C"/>
</dbReference>
<keyword evidence="8 12" id="KW-0143">Chaperone</keyword>
<feature type="binding site" evidence="12">
    <location>
        <position position="162"/>
    </location>
    <ligand>
        <name>Zn(2+)</name>
        <dbReference type="ChEBI" id="CHEBI:29105"/>
        <label>1</label>
    </ligand>
</feature>
<feature type="repeat" description="CXXCXGXG motif" evidence="12">
    <location>
        <begin position="178"/>
        <end position="185"/>
    </location>
</feature>
<dbReference type="NCBIfam" id="NF008035">
    <property type="entry name" value="PRK10767.1"/>
    <property type="match status" value="1"/>
</dbReference>
<evidence type="ECO:0000256" key="13">
    <source>
        <dbReference type="PROSITE-ProRule" id="PRU00546"/>
    </source>
</evidence>
<dbReference type="GO" id="GO:0051082">
    <property type="term" value="F:unfolded protein binding"/>
    <property type="evidence" value="ECO:0007669"/>
    <property type="project" value="UniProtKB-UniRule"/>
</dbReference>
<dbReference type="PRINTS" id="PR00625">
    <property type="entry name" value="JDOMAIN"/>
</dbReference>
<dbReference type="GO" id="GO:0031072">
    <property type="term" value="F:heat shock protein binding"/>
    <property type="evidence" value="ECO:0007669"/>
    <property type="project" value="InterPro"/>
</dbReference>
<dbReference type="GO" id="GO:0005524">
    <property type="term" value="F:ATP binding"/>
    <property type="evidence" value="ECO:0007669"/>
    <property type="project" value="InterPro"/>
</dbReference>
<dbReference type="SUPFAM" id="SSF46565">
    <property type="entry name" value="Chaperone J-domain"/>
    <property type="match status" value="1"/>
</dbReference>
<keyword evidence="7 12" id="KW-0346">Stress response</keyword>
<keyword evidence="4 12" id="KW-0677">Repeat</keyword>
<evidence type="ECO:0000256" key="12">
    <source>
        <dbReference type="HAMAP-Rule" id="MF_01152"/>
    </source>
</evidence>
<dbReference type="CDD" id="cd10747">
    <property type="entry name" value="DnaJ_C"/>
    <property type="match status" value="1"/>
</dbReference>
<evidence type="ECO:0000256" key="6">
    <source>
        <dbReference type="ARBA" id="ARBA00022833"/>
    </source>
</evidence>
<reference evidence="16 17" key="1">
    <citation type="journal article" date="2013" name="Environ. Microbiol.">
        <title>Genome analysis of Chitinivibrio alkaliphilus gen. nov., sp. nov., a novel extremely haloalkaliphilic anaerobic chitinolytic bacterium from the candidate phylum Termite Group 3.</title>
        <authorList>
            <person name="Sorokin D.Y."/>
            <person name="Gumerov V.M."/>
            <person name="Rakitin A.L."/>
            <person name="Beletsky A.V."/>
            <person name="Damste J.S."/>
            <person name="Muyzer G."/>
            <person name="Mardanov A.V."/>
            <person name="Ravin N.V."/>
        </authorList>
    </citation>
    <scope>NUCLEOTIDE SEQUENCE [LARGE SCALE GENOMIC DNA]</scope>
    <source>
        <strain evidence="16 17">ACht1</strain>
    </source>
</reference>
<evidence type="ECO:0000256" key="7">
    <source>
        <dbReference type="ARBA" id="ARBA00023016"/>
    </source>
</evidence>
<comment type="subunit">
    <text evidence="12">Homodimer.</text>
</comment>
<feature type="zinc finger region" description="CR-type" evidence="13">
    <location>
        <begin position="149"/>
        <end position="230"/>
    </location>
</feature>
<protein>
    <recommendedName>
        <fullName evidence="11 12">Chaperone protein DnaJ</fullName>
    </recommendedName>
</protein>
<feature type="domain" description="CR-type" evidence="15">
    <location>
        <begin position="149"/>
        <end position="230"/>
    </location>
</feature>
<dbReference type="GO" id="GO:0005737">
    <property type="term" value="C:cytoplasm"/>
    <property type="evidence" value="ECO:0007669"/>
    <property type="project" value="UniProtKB-SubCell"/>
</dbReference>
<dbReference type="SUPFAM" id="SSF57938">
    <property type="entry name" value="DnaJ/Hsp40 cysteine-rich domain"/>
    <property type="match status" value="1"/>
</dbReference>
<organism evidence="16 17">
    <name type="scientific">Chitinivibrio alkaliphilus ACht1</name>
    <dbReference type="NCBI Taxonomy" id="1313304"/>
    <lineage>
        <taxon>Bacteria</taxon>
        <taxon>Pseudomonadati</taxon>
        <taxon>Fibrobacterota</taxon>
        <taxon>Chitinivibrionia</taxon>
        <taxon>Chitinivibrionales</taxon>
        <taxon>Chitinivibrionaceae</taxon>
        <taxon>Chitinivibrio</taxon>
    </lineage>
</organism>
<dbReference type="SUPFAM" id="SSF49493">
    <property type="entry name" value="HSP40/DnaJ peptide-binding domain"/>
    <property type="match status" value="2"/>
</dbReference>
<feature type="binding site" evidence="12">
    <location>
        <position position="165"/>
    </location>
    <ligand>
        <name>Zn(2+)</name>
        <dbReference type="ChEBI" id="CHEBI:29105"/>
        <label>1</label>
    </ligand>
</feature>
<comment type="function">
    <text evidence="9 12">Participates actively in the response to hyperosmotic and heat shock by preventing the aggregation of stress-denatured proteins and by disaggregating proteins, also in an autonomous, DnaK-independent fashion. Unfolded proteins bind initially to DnaJ; upon interaction with the DnaJ-bound protein, DnaK hydrolyzes its bound ATP, resulting in the formation of a stable complex. GrpE releases ADP from DnaK; ATP binding to DnaK triggers the release of the substrate protein, thus completing the reaction cycle. Several rounds of ATP-dependent interactions between DnaJ, DnaK and GrpE are required for fully efficient folding. Also involved, together with DnaK and GrpE, in the DNA replication of plasmids through activation of initiation proteins.</text>
</comment>
<comment type="subcellular location">
    <subcellularLocation>
        <location evidence="12">Cytoplasm</location>
    </subcellularLocation>
</comment>
<dbReference type="STRING" id="1313304.CALK_0532"/>
<evidence type="ECO:0000313" key="16">
    <source>
        <dbReference type="EMBL" id="ERP39038.1"/>
    </source>
</evidence>
<dbReference type="InterPro" id="IPR036869">
    <property type="entry name" value="J_dom_sf"/>
</dbReference>
<dbReference type="Pfam" id="PF00226">
    <property type="entry name" value="DnaJ"/>
    <property type="match status" value="1"/>
</dbReference>
<dbReference type="OrthoDB" id="9779889at2"/>
<feature type="binding site" evidence="12">
    <location>
        <position position="218"/>
    </location>
    <ligand>
        <name>Zn(2+)</name>
        <dbReference type="ChEBI" id="CHEBI:29105"/>
        <label>1</label>
    </ligand>
</feature>
<evidence type="ECO:0000313" key="17">
    <source>
        <dbReference type="Proteomes" id="UP000017148"/>
    </source>
</evidence>
<proteinExistence type="inferred from homology"/>
<feature type="binding site" evidence="12">
    <location>
        <position position="181"/>
    </location>
    <ligand>
        <name>Zn(2+)</name>
        <dbReference type="ChEBI" id="CHEBI:29105"/>
        <label>2</label>
    </ligand>
</feature>
<evidence type="ECO:0000256" key="9">
    <source>
        <dbReference type="ARBA" id="ARBA00053423"/>
    </source>
</evidence>
<dbReference type="AlphaFoldDB" id="U7DBS7"/>
<dbReference type="PROSITE" id="PS50076">
    <property type="entry name" value="DNAJ_2"/>
    <property type="match status" value="1"/>
</dbReference>
<sequence length="385" mass="41156">MSKRDLYEVLGVSKDASEGDIKKAYRKLAVKYHPDKNPGDEEAAEKFREATEAYEILKDSDKRAKYDQFGHAAFDANGGGFGGGGFGGFGGGGMDLNDALRAFMGDFGGDSFFGDIFGSGRRRRGAAAQNRGKDLQISLPLTLQEIHDGCKKTIKVKRQVSCDSCNGTGSRSGKKMTCTTCGGSGRVRRVQNSIFGQVVQEAACSACSGTGQTVSDPCSSCSGSGRVLQETKETISIPAGVSEGNYLTVTGKGNAGLNGGGYGDLLVVIKEKEHSIFERHGIDLITSMDITFSEAALGTEKIIHTLAGKLKLKVSPGTQSGKILKVSAKGLPVLNQTGRKGDLLVRIVVMTPRKLSREEKELFKQLSELEEKPKNIFEKVKDAFS</sequence>
<evidence type="ECO:0000256" key="1">
    <source>
        <dbReference type="ARBA" id="ARBA00022490"/>
    </source>
</evidence>
<dbReference type="SMART" id="SM00271">
    <property type="entry name" value="DnaJ"/>
    <property type="match status" value="1"/>
</dbReference>
<dbReference type="GO" id="GO:0006260">
    <property type="term" value="P:DNA replication"/>
    <property type="evidence" value="ECO:0007669"/>
    <property type="project" value="UniProtKB-KW"/>
</dbReference>
<feature type="repeat" description="CXXCXGXG motif" evidence="12">
    <location>
        <begin position="162"/>
        <end position="169"/>
    </location>
</feature>
<dbReference type="InterPro" id="IPR012724">
    <property type="entry name" value="DnaJ"/>
</dbReference>
<feature type="binding site" evidence="12">
    <location>
        <position position="204"/>
    </location>
    <ligand>
        <name>Zn(2+)</name>
        <dbReference type="ChEBI" id="CHEBI:29105"/>
        <label>2</label>
    </ligand>
</feature>
<evidence type="ECO:0000256" key="10">
    <source>
        <dbReference type="ARBA" id="ARBA00061004"/>
    </source>
</evidence>
<evidence type="ECO:0000256" key="3">
    <source>
        <dbReference type="ARBA" id="ARBA00022723"/>
    </source>
</evidence>
<dbReference type="GO" id="GO:0042026">
    <property type="term" value="P:protein refolding"/>
    <property type="evidence" value="ECO:0007669"/>
    <property type="project" value="TreeGrafter"/>
</dbReference>
<dbReference type="Gene3D" id="2.10.230.10">
    <property type="entry name" value="Heat shock protein DnaJ, cysteine-rich domain"/>
    <property type="match status" value="1"/>
</dbReference>
<keyword evidence="2 12" id="KW-0235">DNA replication</keyword>
<dbReference type="FunFam" id="2.10.230.10:FF:000002">
    <property type="entry name" value="Molecular chaperone DnaJ"/>
    <property type="match status" value="1"/>
</dbReference>
<comment type="cofactor">
    <cofactor evidence="12">
        <name>Zn(2+)</name>
        <dbReference type="ChEBI" id="CHEBI:29105"/>
    </cofactor>
    <text evidence="12">Binds 2 Zn(2+) ions per monomer.</text>
</comment>
<dbReference type="Proteomes" id="UP000017148">
    <property type="component" value="Unassembled WGS sequence"/>
</dbReference>
<feature type="binding site" evidence="12">
    <location>
        <position position="221"/>
    </location>
    <ligand>
        <name>Zn(2+)</name>
        <dbReference type="ChEBI" id="CHEBI:29105"/>
        <label>1</label>
    </ligand>
</feature>
<dbReference type="PANTHER" id="PTHR43096:SF48">
    <property type="entry name" value="CHAPERONE PROTEIN DNAJ"/>
    <property type="match status" value="1"/>
</dbReference>
<evidence type="ECO:0000259" key="15">
    <source>
        <dbReference type="PROSITE" id="PS51188"/>
    </source>
</evidence>
<accession>U7DBS7</accession>
<comment type="caution">
    <text evidence="16">The sequence shown here is derived from an EMBL/GenBank/DDBJ whole genome shotgun (WGS) entry which is preliminary data.</text>
</comment>
<comment type="domain">
    <text evidence="12">The J domain is necessary and sufficient to stimulate DnaK ATPase activity. Zinc center 1 plays an important role in the autonomous, DnaK-independent chaperone activity of DnaJ. Zinc center 2 is essential for interaction with DnaK and for DnaJ activity.</text>
</comment>
<dbReference type="eggNOG" id="COG0484">
    <property type="taxonomic scope" value="Bacteria"/>
</dbReference>
<dbReference type="GO" id="GO:0009408">
    <property type="term" value="P:response to heat"/>
    <property type="evidence" value="ECO:0007669"/>
    <property type="project" value="InterPro"/>
</dbReference>
<dbReference type="CDD" id="cd06257">
    <property type="entry name" value="DnaJ"/>
    <property type="match status" value="1"/>
</dbReference>
<keyword evidence="1 12" id="KW-0963">Cytoplasm</keyword>
<keyword evidence="17" id="KW-1185">Reference proteome</keyword>
<dbReference type="PROSITE" id="PS00636">
    <property type="entry name" value="DNAJ_1"/>
    <property type="match status" value="1"/>
</dbReference>
<evidence type="ECO:0000256" key="5">
    <source>
        <dbReference type="ARBA" id="ARBA00022771"/>
    </source>
</evidence>
<dbReference type="HAMAP" id="MF_01152">
    <property type="entry name" value="DnaJ"/>
    <property type="match status" value="1"/>
</dbReference>
<dbReference type="EMBL" id="ASJR01000003">
    <property type="protein sequence ID" value="ERP39038.1"/>
    <property type="molecule type" value="Genomic_DNA"/>
</dbReference>
<dbReference type="RefSeq" id="WP_022636066.1">
    <property type="nucleotide sequence ID" value="NZ_ASJR01000003.1"/>
</dbReference>
<dbReference type="PANTHER" id="PTHR43096">
    <property type="entry name" value="DNAJ HOMOLOG 1, MITOCHONDRIAL-RELATED"/>
    <property type="match status" value="1"/>
</dbReference>
<name>U7DBS7_9BACT</name>
<dbReference type="InterPro" id="IPR018253">
    <property type="entry name" value="DnaJ_domain_CS"/>
</dbReference>
<dbReference type="InterPro" id="IPR001305">
    <property type="entry name" value="HSP_DnaJ_Cys-rich_dom"/>
</dbReference>
<keyword evidence="6 12" id="KW-0862">Zinc</keyword>
<dbReference type="Pfam" id="PF01556">
    <property type="entry name" value="DnaJ_C"/>
    <property type="match status" value="1"/>
</dbReference>
<evidence type="ECO:0000256" key="11">
    <source>
        <dbReference type="ARBA" id="ARBA00067609"/>
    </source>
</evidence>
<keyword evidence="5 12" id="KW-0863">Zinc-finger</keyword>
<dbReference type="InterPro" id="IPR001623">
    <property type="entry name" value="DnaJ_domain"/>
</dbReference>